<accession>A0AAE3G4S8</accession>
<dbReference type="EMBL" id="JALJXV010000006">
    <property type="protein sequence ID" value="MCP1675639.1"/>
    <property type="molecule type" value="Genomic_DNA"/>
</dbReference>
<protein>
    <submittedName>
        <fullName evidence="1">Uncharacterized protein</fullName>
    </submittedName>
</protein>
<comment type="caution">
    <text evidence="1">The sequence shown here is derived from an EMBL/GenBank/DDBJ whole genome shotgun (WGS) entry which is preliminary data.</text>
</comment>
<name>A0AAE3G4S8_9GAMM</name>
<keyword evidence="2" id="KW-1185">Reference proteome</keyword>
<organism evidence="1 2">
    <name type="scientific">Natronocella acetinitrilica</name>
    <dbReference type="NCBI Taxonomy" id="414046"/>
    <lineage>
        <taxon>Bacteria</taxon>
        <taxon>Pseudomonadati</taxon>
        <taxon>Pseudomonadota</taxon>
        <taxon>Gammaproteobacteria</taxon>
        <taxon>Chromatiales</taxon>
        <taxon>Ectothiorhodospiraceae</taxon>
        <taxon>Natronocella</taxon>
    </lineage>
</organism>
<reference evidence="1" key="1">
    <citation type="submission" date="2022-03" db="EMBL/GenBank/DDBJ databases">
        <title>Genomic Encyclopedia of Type Strains, Phase III (KMG-III): the genomes of soil and plant-associated and newly described type strains.</title>
        <authorList>
            <person name="Whitman W."/>
        </authorList>
    </citation>
    <scope>NUCLEOTIDE SEQUENCE</scope>
    <source>
        <strain evidence="1">ANL 6-2</strain>
    </source>
</reference>
<gene>
    <name evidence="1" type="ORF">J2T57_002789</name>
</gene>
<dbReference type="Proteomes" id="UP001205843">
    <property type="component" value="Unassembled WGS sequence"/>
</dbReference>
<evidence type="ECO:0000313" key="1">
    <source>
        <dbReference type="EMBL" id="MCP1675639.1"/>
    </source>
</evidence>
<sequence>MNDLQKDNNAFPPVIYGWLEPQAAAAHALLVEREGPCLRCGTDDLGRPHRTVTVWRDADANRQAPACGAQFTPYGPSELAWGHALLAEAAIDALLGEAGISTHRVWIASRPRIEGAGGAWSTKWIEEVGDPGEGGSTVRAIWRADPSCPVCHRRARVA</sequence>
<evidence type="ECO:0000313" key="2">
    <source>
        <dbReference type="Proteomes" id="UP001205843"/>
    </source>
</evidence>
<proteinExistence type="predicted"/>
<dbReference type="AlphaFoldDB" id="A0AAE3G4S8"/>